<feature type="domain" description="NADAR" evidence="2">
    <location>
        <begin position="35"/>
        <end position="174"/>
    </location>
</feature>
<proteinExistence type="predicted"/>
<dbReference type="OrthoDB" id="206452at2759"/>
<reference evidence="3 4" key="1">
    <citation type="journal article" date="2015" name="Fungal Genet. Biol.">
        <title>Evolution of novel wood decay mechanisms in Agaricales revealed by the genome sequences of Fistulina hepatica and Cylindrobasidium torrendii.</title>
        <authorList>
            <person name="Floudas D."/>
            <person name="Held B.W."/>
            <person name="Riley R."/>
            <person name="Nagy L.G."/>
            <person name="Koehler G."/>
            <person name="Ransdell A.S."/>
            <person name="Younus H."/>
            <person name="Chow J."/>
            <person name="Chiniquy J."/>
            <person name="Lipzen A."/>
            <person name="Tritt A."/>
            <person name="Sun H."/>
            <person name="Haridas S."/>
            <person name="LaButti K."/>
            <person name="Ohm R.A."/>
            <person name="Kues U."/>
            <person name="Blanchette R.A."/>
            <person name="Grigoriev I.V."/>
            <person name="Minto R.E."/>
            <person name="Hibbett D.S."/>
        </authorList>
    </citation>
    <scope>NUCLEOTIDE SEQUENCE [LARGE SCALE GENOMIC DNA]</scope>
    <source>
        <strain evidence="3 4">ATCC 64428</strain>
    </source>
</reference>
<protein>
    <recommendedName>
        <fullName evidence="2">NADAR domain-containing protein</fullName>
    </recommendedName>
</protein>
<dbReference type="AlphaFoldDB" id="A0A0D6ZZ92"/>
<organism evidence="3 4">
    <name type="scientific">Fistulina hepatica ATCC 64428</name>
    <dbReference type="NCBI Taxonomy" id="1128425"/>
    <lineage>
        <taxon>Eukaryota</taxon>
        <taxon>Fungi</taxon>
        <taxon>Dikarya</taxon>
        <taxon>Basidiomycota</taxon>
        <taxon>Agaricomycotina</taxon>
        <taxon>Agaricomycetes</taxon>
        <taxon>Agaricomycetidae</taxon>
        <taxon>Agaricales</taxon>
        <taxon>Fistulinaceae</taxon>
        <taxon>Fistulina</taxon>
    </lineage>
</organism>
<dbReference type="Pfam" id="PF08719">
    <property type="entry name" value="NADAR"/>
    <property type="match status" value="1"/>
</dbReference>
<accession>A0A0D6ZZ92</accession>
<name>A0A0D6ZZ92_9AGAR</name>
<dbReference type="Proteomes" id="UP000054144">
    <property type="component" value="Unassembled WGS sequence"/>
</dbReference>
<dbReference type="Gene3D" id="1.10.357.40">
    <property type="entry name" value="YbiA-like"/>
    <property type="match status" value="1"/>
</dbReference>
<dbReference type="InterPro" id="IPR012816">
    <property type="entry name" value="NADAR"/>
</dbReference>
<dbReference type="SUPFAM" id="SSF143990">
    <property type="entry name" value="YbiA-like"/>
    <property type="match status" value="1"/>
</dbReference>
<sequence length="181" mass="20237">MGVTTHILPRNFAGENGDGSVSDAEDLYDPGERPIVFTQLEPYPGFMNHSPHAIMYGDRSYPTGTHLFEAMKFLPNSPAIAEQIRQCPNVDDVPGISAQFATQQSPDFSQNFMQKYDEVLDLKFNQHPQLRAQLCETARALLLYHDPGDAFWGNGEDGVSGRNECGQALMRARKIFLDRNS</sequence>
<keyword evidence="4" id="KW-1185">Reference proteome</keyword>
<dbReference type="CDD" id="cd15457">
    <property type="entry name" value="NADAR"/>
    <property type="match status" value="1"/>
</dbReference>
<evidence type="ECO:0000313" key="4">
    <source>
        <dbReference type="Proteomes" id="UP000054144"/>
    </source>
</evidence>
<dbReference type="EMBL" id="KN882117">
    <property type="protein sequence ID" value="KIY43152.1"/>
    <property type="molecule type" value="Genomic_DNA"/>
</dbReference>
<evidence type="ECO:0000313" key="3">
    <source>
        <dbReference type="EMBL" id="KIY43152.1"/>
    </source>
</evidence>
<evidence type="ECO:0000256" key="1">
    <source>
        <dbReference type="SAM" id="MobiDB-lite"/>
    </source>
</evidence>
<dbReference type="InterPro" id="IPR037238">
    <property type="entry name" value="YbiA-like_sf"/>
</dbReference>
<gene>
    <name evidence="3" type="ORF">FISHEDRAFT_54086</name>
</gene>
<evidence type="ECO:0000259" key="2">
    <source>
        <dbReference type="Pfam" id="PF08719"/>
    </source>
</evidence>
<feature type="region of interest" description="Disordered" evidence="1">
    <location>
        <begin position="1"/>
        <end position="28"/>
    </location>
</feature>